<organism evidence="1">
    <name type="scientific">Nocardia farcinica</name>
    <dbReference type="NCBI Taxonomy" id="37329"/>
    <lineage>
        <taxon>Bacteria</taxon>
        <taxon>Bacillati</taxon>
        <taxon>Actinomycetota</taxon>
        <taxon>Actinomycetes</taxon>
        <taxon>Mycobacteriales</taxon>
        <taxon>Nocardiaceae</taxon>
        <taxon>Nocardia</taxon>
    </lineage>
</organism>
<gene>
    <name evidence="1" type="ORF">NCTC1935_00155</name>
    <name evidence="2" type="ORF">NCTC1935_05772</name>
</gene>
<dbReference type="RefSeq" id="WP_137354316.1">
    <property type="nucleotide sequence ID" value="NZ_CAACYE020000001.1"/>
</dbReference>
<name>A0A449G7C5_NOCFR</name>
<dbReference type="AlphaFoldDB" id="A0A449G7C5"/>
<accession>A0A449G7C5</accession>
<reference evidence="1" key="1">
    <citation type="submission" date="2019-02" db="EMBL/GenBank/DDBJ databases">
        <authorList>
            <consortium name="Pathogen Informatics"/>
        </authorList>
    </citation>
    <scope>NUCLEOTIDE SEQUENCE</scope>
    <source>
        <strain evidence="1">3012STDY6733949</strain>
    </source>
</reference>
<evidence type="ECO:0000313" key="1">
    <source>
        <dbReference type="EMBL" id="VFA81540.1"/>
    </source>
</evidence>
<evidence type="ECO:0000313" key="2">
    <source>
        <dbReference type="EMBL" id="VFA87878.1"/>
    </source>
</evidence>
<protein>
    <submittedName>
        <fullName evidence="1">Uncharacterized protein</fullName>
    </submittedName>
</protein>
<sequence>MTRKQAEPRYADGTPATSEELDTIARAFGFLSARHLCEVSTGAAPTALGRTVRPRRKAATR</sequence>
<dbReference type="EMBL" id="CAACYE010000005">
    <property type="protein sequence ID" value="VFA87878.1"/>
    <property type="molecule type" value="Genomic_DNA"/>
</dbReference>
<proteinExistence type="predicted"/>
<dbReference type="EMBL" id="CAACYE010000005">
    <property type="protein sequence ID" value="VFA81540.1"/>
    <property type="molecule type" value="Genomic_DNA"/>
</dbReference>